<dbReference type="NCBIfam" id="TIGR01494">
    <property type="entry name" value="ATPase_P-type"/>
    <property type="match status" value="1"/>
</dbReference>
<dbReference type="Proteomes" id="UP001157418">
    <property type="component" value="Unassembled WGS sequence"/>
</dbReference>
<dbReference type="GO" id="GO:0005524">
    <property type="term" value="F:ATP binding"/>
    <property type="evidence" value="ECO:0007669"/>
    <property type="project" value="InterPro"/>
</dbReference>
<dbReference type="Pfam" id="PF00702">
    <property type="entry name" value="Hydrolase"/>
    <property type="match status" value="1"/>
</dbReference>
<feature type="transmembrane region" description="Helical" evidence="7">
    <location>
        <begin position="203"/>
        <end position="233"/>
    </location>
</feature>
<dbReference type="InterPro" id="IPR023214">
    <property type="entry name" value="HAD_sf"/>
</dbReference>
<feature type="transmembrane region" description="Helical" evidence="7">
    <location>
        <begin position="253"/>
        <end position="277"/>
    </location>
</feature>
<feature type="transmembrane region" description="Helical" evidence="7">
    <location>
        <begin position="298"/>
        <end position="319"/>
    </location>
</feature>
<evidence type="ECO:0000313" key="10">
    <source>
        <dbReference type="Proteomes" id="UP001157418"/>
    </source>
</evidence>
<keyword evidence="2 7" id="KW-0812">Transmembrane</keyword>
<dbReference type="SUPFAM" id="SSF56784">
    <property type="entry name" value="HAD-like"/>
    <property type="match status" value="1"/>
</dbReference>
<dbReference type="GO" id="GO:0016887">
    <property type="term" value="F:ATP hydrolysis activity"/>
    <property type="evidence" value="ECO:0007669"/>
    <property type="project" value="InterPro"/>
</dbReference>
<feature type="domain" description="Cation-transporting P-type ATPase C-terminal" evidence="8">
    <location>
        <begin position="256"/>
        <end position="348"/>
    </location>
</feature>
<dbReference type="PANTHER" id="PTHR24093:SF532">
    <property type="entry name" value="CALCIUM-TRANSPORTING ATPASE"/>
    <property type="match status" value="1"/>
</dbReference>
<sequence length="356" mass="39444">MKWETIISNYPCIRDPYSERWLKRELSSTLKNLKDPFRPGVKETVEICLAVGITVRMVTGDNINTARVIAKECGILTEGGLAIEGPVFRAKSDVEKRELALRIQVMARSSPTDKLKLVEHLRGLSEVVAVTGDGTNDAPALYESDIGFAMGIAGTEVGLVAKEQADVIVLNDDFATIVKVAKWGRAVYINIQKFVQFQLTVNIVALMINFVSACITGSAPLTAVQLLWVNLIMDTLVFTKWLSFSSLNFAGKSILNLDSTEILITFIFNTFVFCQVFNEVNSRDIHKINVFHGMLSSWIFVGVMVSTVVFQVIIVEFLGTFASTVPLDWELWALSIAIELGLIILVGLFLLSRQCL</sequence>
<comment type="subcellular location">
    <subcellularLocation>
        <location evidence="1">Membrane</location>
    </subcellularLocation>
</comment>
<dbReference type="GO" id="GO:0005388">
    <property type="term" value="F:P-type calcium transporter activity"/>
    <property type="evidence" value="ECO:0007669"/>
    <property type="project" value="TreeGrafter"/>
</dbReference>
<dbReference type="Pfam" id="PF00689">
    <property type="entry name" value="Cation_ATPase_C"/>
    <property type="match status" value="1"/>
</dbReference>
<keyword evidence="4" id="KW-0460">Magnesium</keyword>
<evidence type="ECO:0000256" key="7">
    <source>
        <dbReference type="SAM" id="Phobius"/>
    </source>
</evidence>
<evidence type="ECO:0000256" key="2">
    <source>
        <dbReference type="ARBA" id="ARBA00022692"/>
    </source>
</evidence>
<evidence type="ECO:0000256" key="1">
    <source>
        <dbReference type="ARBA" id="ARBA00004370"/>
    </source>
</evidence>
<dbReference type="InterPro" id="IPR006068">
    <property type="entry name" value="ATPase_P-typ_cation-transptr_C"/>
</dbReference>
<dbReference type="Gene3D" id="3.40.50.1000">
    <property type="entry name" value="HAD superfamily/HAD-like"/>
    <property type="match status" value="1"/>
</dbReference>
<evidence type="ECO:0000313" key="9">
    <source>
        <dbReference type="EMBL" id="CAH1436785.1"/>
    </source>
</evidence>
<feature type="transmembrane region" description="Helical" evidence="7">
    <location>
        <begin position="331"/>
        <end position="351"/>
    </location>
</feature>
<dbReference type="GO" id="GO:0005886">
    <property type="term" value="C:plasma membrane"/>
    <property type="evidence" value="ECO:0007669"/>
    <property type="project" value="TreeGrafter"/>
</dbReference>
<keyword evidence="5 7" id="KW-1133">Transmembrane helix</keyword>
<evidence type="ECO:0000256" key="4">
    <source>
        <dbReference type="ARBA" id="ARBA00022842"/>
    </source>
</evidence>
<dbReference type="InterPro" id="IPR001757">
    <property type="entry name" value="P_typ_ATPase"/>
</dbReference>
<dbReference type="PRINTS" id="PR00119">
    <property type="entry name" value="CATATPASE"/>
</dbReference>
<keyword evidence="10" id="KW-1185">Reference proteome</keyword>
<dbReference type="AlphaFoldDB" id="A0AAU9NG88"/>
<keyword evidence="3" id="KW-0479">Metal-binding</keyword>
<dbReference type="GO" id="GO:0046872">
    <property type="term" value="F:metal ion binding"/>
    <property type="evidence" value="ECO:0007669"/>
    <property type="project" value="UniProtKB-KW"/>
</dbReference>
<dbReference type="InterPro" id="IPR023298">
    <property type="entry name" value="ATPase_P-typ_TM_dom_sf"/>
</dbReference>
<dbReference type="EMBL" id="CAKMRJ010004445">
    <property type="protein sequence ID" value="CAH1436785.1"/>
    <property type="molecule type" value="Genomic_DNA"/>
</dbReference>
<dbReference type="PANTHER" id="PTHR24093">
    <property type="entry name" value="CATION TRANSPORTING ATPASE"/>
    <property type="match status" value="1"/>
</dbReference>
<evidence type="ECO:0000256" key="6">
    <source>
        <dbReference type="ARBA" id="ARBA00023136"/>
    </source>
</evidence>
<evidence type="ECO:0000259" key="8">
    <source>
        <dbReference type="Pfam" id="PF00689"/>
    </source>
</evidence>
<gene>
    <name evidence="9" type="ORF">LVIROSA_LOCUS23140</name>
</gene>
<proteinExistence type="predicted"/>
<dbReference type="SUPFAM" id="SSF81665">
    <property type="entry name" value="Calcium ATPase, transmembrane domain M"/>
    <property type="match status" value="1"/>
</dbReference>
<organism evidence="9 10">
    <name type="scientific">Lactuca virosa</name>
    <dbReference type="NCBI Taxonomy" id="75947"/>
    <lineage>
        <taxon>Eukaryota</taxon>
        <taxon>Viridiplantae</taxon>
        <taxon>Streptophyta</taxon>
        <taxon>Embryophyta</taxon>
        <taxon>Tracheophyta</taxon>
        <taxon>Spermatophyta</taxon>
        <taxon>Magnoliopsida</taxon>
        <taxon>eudicotyledons</taxon>
        <taxon>Gunneridae</taxon>
        <taxon>Pentapetalae</taxon>
        <taxon>asterids</taxon>
        <taxon>campanulids</taxon>
        <taxon>Asterales</taxon>
        <taxon>Asteraceae</taxon>
        <taxon>Cichorioideae</taxon>
        <taxon>Cichorieae</taxon>
        <taxon>Lactucinae</taxon>
        <taxon>Lactuca</taxon>
    </lineage>
</organism>
<protein>
    <recommendedName>
        <fullName evidence="8">Cation-transporting P-type ATPase C-terminal domain-containing protein</fullName>
    </recommendedName>
</protein>
<keyword evidence="6 7" id="KW-0472">Membrane</keyword>
<reference evidence="9 10" key="1">
    <citation type="submission" date="2022-01" db="EMBL/GenBank/DDBJ databases">
        <authorList>
            <person name="Xiong W."/>
            <person name="Schranz E."/>
        </authorList>
    </citation>
    <scope>NUCLEOTIDE SEQUENCE [LARGE SCALE GENOMIC DNA]</scope>
</reference>
<dbReference type="Gene3D" id="1.20.1110.10">
    <property type="entry name" value="Calcium-transporting ATPase, transmembrane domain"/>
    <property type="match status" value="2"/>
</dbReference>
<accession>A0AAU9NG88</accession>
<name>A0AAU9NG88_9ASTR</name>
<comment type="caution">
    <text evidence="9">The sequence shown here is derived from an EMBL/GenBank/DDBJ whole genome shotgun (WGS) entry which is preliminary data.</text>
</comment>
<evidence type="ECO:0000256" key="5">
    <source>
        <dbReference type="ARBA" id="ARBA00022989"/>
    </source>
</evidence>
<dbReference type="InterPro" id="IPR036412">
    <property type="entry name" value="HAD-like_sf"/>
</dbReference>
<evidence type="ECO:0000256" key="3">
    <source>
        <dbReference type="ARBA" id="ARBA00022723"/>
    </source>
</evidence>